<accession>A0ABW8U749</accession>
<evidence type="ECO:0000256" key="1">
    <source>
        <dbReference type="SAM" id="Phobius"/>
    </source>
</evidence>
<evidence type="ECO:0000313" key="3">
    <source>
        <dbReference type="Proteomes" id="UP001624684"/>
    </source>
</evidence>
<dbReference type="Pfam" id="PF06196">
    <property type="entry name" value="DUF997"/>
    <property type="match status" value="1"/>
</dbReference>
<organism evidence="2 3">
    <name type="scientific">Moraxella oculi</name>
    <dbReference type="NCBI Taxonomy" id="2940516"/>
    <lineage>
        <taxon>Bacteria</taxon>
        <taxon>Pseudomonadati</taxon>
        <taxon>Pseudomonadota</taxon>
        <taxon>Gammaproteobacteria</taxon>
        <taxon>Moraxellales</taxon>
        <taxon>Moraxellaceae</taxon>
        <taxon>Moraxella</taxon>
    </lineage>
</organism>
<evidence type="ECO:0000313" key="2">
    <source>
        <dbReference type="EMBL" id="MFL1732685.1"/>
    </source>
</evidence>
<dbReference type="RefSeq" id="WP_407069242.1">
    <property type="nucleotide sequence ID" value="NZ_JBJJXE010000010.1"/>
</dbReference>
<protein>
    <submittedName>
        <fullName evidence="2">YhdT family protein</fullName>
    </submittedName>
</protein>
<keyword evidence="1" id="KW-0472">Membrane</keyword>
<keyword evidence="1" id="KW-1133">Transmembrane helix</keyword>
<feature type="transmembrane region" description="Helical" evidence="1">
    <location>
        <begin position="26"/>
        <end position="45"/>
    </location>
</feature>
<keyword evidence="3" id="KW-1185">Reference proteome</keyword>
<dbReference type="PANTHER" id="PTHR39174">
    <property type="entry name" value="INNER MEMBRANE PROTEIN-RELATED"/>
    <property type="match status" value="1"/>
</dbReference>
<name>A0ABW8U749_9GAMM</name>
<dbReference type="Proteomes" id="UP001624684">
    <property type="component" value="Unassembled WGS sequence"/>
</dbReference>
<dbReference type="EMBL" id="JBJJXE010000010">
    <property type="protein sequence ID" value="MFL1732685.1"/>
    <property type="molecule type" value="Genomic_DNA"/>
</dbReference>
<feature type="transmembrane region" description="Helical" evidence="1">
    <location>
        <begin position="57"/>
        <end position="81"/>
    </location>
</feature>
<comment type="caution">
    <text evidence="2">The sequence shown here is derived from an EMBL/GenBank/DDBJ whole genome shotgun (WGS) entry which is preliminary data.</text>
</comment>
<dbReference type="PANTHER" id="PTHR39174:SF1">
    <property type="entry name" value="INNER MEMBRANE PROTEIN"/>
    <property type="match status" value="1"/>
</dbReference>
<sequence length="97" mass="10813">MSDSPPKHSAFHDAQPSHQLNREAKWALYLTLIYLTGWIASAYFAPNTLGILGLPLWFELSCILLPILFILVSAAVLKLVYQQVDLDGQANTKKADE</sequence>
<keyword evidence="1" id="KW-0812">Transmembrane</keyword>
<dbReference type="InterPro" id="IPR010398">
    <property type="entry name" value="DUF997"/>
</dbReference>
<reference evidence="2 3" key="1">
    <citation type="submission" date="2024-11" db="EMBL/GenBank/DDBJ databases">
        <title>First Report of Moraxella oculi in Brazil in an Infectious Bovine Keratoconjunctivitis Outbreak.</title>
        <authorList>
            <person name="Carvalho C.V."/>
            <person name="Domingues R."/>
            <person name="Coutinho C."/>
            <person name="Honorio N.T.B.S."/>
            <person name="Faza D.R.L.R."/>
            <person name="Carvalho W.A."/>
            <person name="Machado A.B.F."/>
            <person name="Martins M.F."/>
            <person name="Gaspar E.B."/>
        </authorList>
    </citation>
    <scope>NUCLEOTIDE SEQUENCE [LARGE SCALE GENOMIC DNA]</scope>
    <source>
        <strain evidence="2 3">2117LE</strain>
    </source>
</reference>
<gene>
    <name evidence="2" type="ORF">ACJHVH_06715</name>
</gene>
<proteinExistence type="predicted"/>